<proteinExistence type="predicted"/>
<dbReference type="AlphaFoldDB" id="A0A9Q9AY03"/>
<organism evidence="2 3">
    <name type="scientific">Septoria linicola</name>
    <dbReference type="NCBI Taxonomy" id="215465"/>
    <lineage>
        <taxon>Eukaryota</taxon>
        <taxon>Fungi</taxon>
        <taxon>Dikarya</taxon>
        <taxon>Ascomycota</taxon>
        <taxon>Pezizomycotina</taxon>
        <taxon>Dothideomycetes</taxon>
        <taxon>Dothideomycetidae</taxon>
        <taxon>Mycosphaerellales</taxon>
        <taxon>Mycosphaerellaceae</taxon>
        <taxon>Septoria</taxon>
    </lineage>
</organism>
<feature type="region of interest" description="Disordered" evidence="1">
    <location>
        <begin position="252"/>
        <end position="375"/>
    </location>
</feature>
<dbReference type="Proteomes" id="UP001056384">
    <property type="component" value="Chromosome 7"/>
</dbReference>
<feature type="region of interest" description="Disordered" evidence="1">
    <location>
        <begin position="388"/>
        <end position="506"/>
    </location>
</feature>
<reference evidence="2" key="1">
    <citation type="submission" date="2022-06" db="EMBL/GenBank/DDBJ databases">
        <title>Complete genome sequences of two strains of the flax pathogen Septoria linicola.</title>
        <authorList>
            <person name="Lapalu N."/>
            <person name="Simon A."/>
            <person name="Demenou B."/>
            <person name="Paumier D."/>
            <person name="Guillot M.-P."/>
            <person name="Gout L."/>
            <person name="Valade R."/>
        </authorList>
    </citation>
    <scope>NUCLEOTIDE SEQUENCE</scope>
    <source>
        <strain evidence="2">SE15195</strain>
    </source>
</reference>
<dbReference type="EMBL" id="CP099424">
    <property type="protein sequence ID" value="USW55283.1"/>
    <property type="molecule type" value="Genomic_DNA"/>
</dbReference>
<keyword evidence="3" id="KW-1185">Reference proteome</keyword>
<feature type="compositionally biased region" description="Basic and acidic residues" evidence="1">
    <location>
        <begin position="274"/>
        <end position="283"/>
    </location>
</feature>
<evidence type="ECO:0000256" key="1">
    <source>
        <dbReference type="SAM" id="MobiDB-lite"/>
    </source>
</evidence>
<evidence type="ECO:0000313" key="2">
    <source>
        <dbReference type="EMBL" id="USW55283.1"/>
    </source>
</evidence>
<feature type="compositionally biased region" description="Low complexity" evidence="1">
    <location>
        <begin position="445"/>
        <end position="458"/>
    </location>
</feature>
<sequence length="506" mass="55373">MQAPSTPPGRASRQRTPSSPTHGAYEEPQTLRRSRRNTGPLASPPASPAASPRQPMLHSGAARKRRDNEPADLAMLLTPSKTPVEAPPTKRQRASSVQESARVLSFKPENPNDVMPTPRDTRRNKVQITGDDSDFRTDINRSSRNHVQVYTDTRARLPDNIDMDAFFLDVPRGRLTTASEPSRVNHWRESPSPPPKHKSTAQRREEARLQAAVDRGEGVFMMFRGKKVYRTFAENGVEDVAALSRQQQQLKNAAGGAALRPITRSTIRPRQLWTRREEGRDPVPNDLPLARSLSDEEATTENDDGAESDIGMPDTDETAPGSQEHDSRVSFTEPFATAAPAVRNTPGKPKSILKPLISPPTTARTTRQTQFSKIPSFEEVLEADDEAQNLAALPTPQRSSRKKKASFNDIPIYEDAPEQATPARTHNKSAASNLTPIVEDDDGPTSSGAASSSSATAGRRSKASPFDSWQRTKSGTKRDSDAMTGDVKDAPAKRSRSGARSNTESV</sequence>
<feature type="region of interest" description="Disordered" evidence="1">
    <location>
        <begin position="1"/>
        <end position="125"/>
    </location>
</feature>
<feature type="compositionally biased region" description="Acidic residues" evidence="1">
    <location>
        <begin position="295"/>
        <end position="307"/>
    </location>
</feature>
<gene>
    <name evidence="2" type="ORF">Slin15195_G086020</name>
</gene>
<feature type="compositionally biased region" description="Low complexity" evidence="1">
    <location>
        <begin position="359"/>
        <end position="370"/>
    </location>
</feature>
<protein>
    <submittedName>
        <fullName evidence="2">Uncharacterized protein</fullName>
    </submittedName>
</protein>
<accession>A0A9Q9AY03</accession>
<feature type="compositionally biased region" description="Polar residues" evidence="1">
    <location>
        <begin position="422"/>
        <end position="435"/>
    </location>
</feature>
<evidence type="ECO:0000313" key="3">
    <source>
        <dbReference type="Proteomes" id="UP001056384"/>
    </source>
</evidence>
<feature type="compositionally biased region" description="Basic and acidic residues" evidence="1">
    <location>
        <begin position="476"/>
        <end position="492"/>
    </location>
</feature>
<name>A0A9Q9AY03_9PEZI</name>
<feature type="region of interest" description="Disordered" evidence="1">
    <location>
        <begin position="177"/>
        <end position="204"/>
    </location>
</feature>
<dbReference type="OrthoDB" id="5398515at2759"/>